<organism evidence="3 4">
    <name type="scientific">Orbilia ellipsospora</name>
    <dbReference type="NCBI Taxonomy" id="2528407"/>
    <lineage>
        <taxon>Eukaryota</taxon>
        <taxon>Fungi</taxon>
        <taxon>Dikarya</taxon>
        <taxon>Ascomycota</taxon>
        <taxon>Pezizomycotina</taxon>
        <taxon>Orbiliomycetes</taxon>
        <taxon>Orbiliales</taxon>
        <taxon>Orbiliaceae</taxon>
        <taxon>Orbilia</taxon>
    </lineage>
</organism>
<feature type="region of interest" description="Disordered" evidence="2">
    <location>
        <begin position="1"/>
        <end position="136"/>
    </location>
</feature>
<sequence length="670" mass="74242">MTAVSPYPQQEDSRGDPRRASSPILSPRLPRESYMDDEGKETSDYQQPSRLNVVNYAQERQSLEKDSPIRETGYRTHYTAQVPQEIHQPQSGIIDDARMSSDSGVPSLDLAGHASMRPNSSGHHNGVASPESPEPEPEVIIPLKYAHFESYNEEQLRINEEQLRINEEQLRESQTSPVSTDSDPPINPNNLAPHDRAPNRRRSGNERTASGVYSFYGDFRGRTGSPGNPRPRVHSAAYSNDSRRSSEGDAPGVYTFDNSHLKGVVGKDASLLSHEKTIELYRQNAMKTNDPSIQYEFAVFLISAAQSLENVPHNPPSSAGRDRSPAPKGRSPHSSDVELAPDRKRARLLKEARQILQRLSDRSFPYAQYFLADALCSGLFTNGKPDLDKAFPLFVAAAKHGHAESGYRAALHYEYGWGTKKEPLKAVQFYRAAASRNHPGAMTRLAMACLRGDLGITDGYREGVKWLKRATEAADYQYPNAPFELGRIHEVGDDKDLFKDPGYSAQLYAQAAELGHAEASYKLGEAYEKGLLECPQDAALSIHYYTGAAELGFPPAQLALCAWYTVGAPPLLEPDECEAYAWAMKAAERGLAKAEYTVGYFTEMGIGCMRDEVGANTWYVRAAEHGEERAKLRLRTIEAAMHSSVDKLSKAKKPAKQTTANTDEKDCIIM</sequence>
<dbReference type="SUPFAM" id="SSF81901">
    <property type="entry name" value="HCP-like"/>
    <property type="match status" value="1"/>
</dbReference>
<evidence type="ECO:0000313" key="3">
    <source>
        <dbReference type="EMBL" id="KAK6541230.1"/>
    </source>
</evidence>
<feature type="region of interest" description="Disordered" evidence="2">
    <location>
        <begin position="648"/>
        <end position="670"/>
    </location>
</feature>
<protein>
    <recommendedName>
        <fullName evidence="5">Chitin synthase activator</fullName>
    </recommendedName>
</protein>
<feature type="compositionally biased region" description="Basic and acidic residues" evidence="2">
    <location>
        <begin position="61"/>
        <end position="74"/>
    </location>
</feature>
<dbReference type="AlphaFoldDB" id="A0AAV9XHH6"/>
<proteinExistence type="predicted"/>
<name>A0AAV9XHH6_9PEZI</name>
<gene>
    <name evidence="3" type="ORF">TWF694_008598</name>
</gene>
<keyword evidence="1" id="KW-0677">Repeat</keyword>
<feature type="compositionally biased region" description="Basic and acidic residues" evidence="2">
    <location>
        <begin position="333"/>
        <end position="342"/>
    </location>
</feature>
<feature type="compositionally biased region" description="Polar residues" evidence="2">
    <location>
        <begin position="172"/>
        <end position="182"/>
    </location>
</feature>
<reference evidence="3 4" key="1">
    <citation type="submission" date="2019-10" db="EMBL/GenBank/DDBJ databases">
        <authorList>
            <person name="Palmer J.M."/>
        </authorList>
    </citation>
    <scope>NUCLEOTIDE SEQUENCE [LARGE SCALE GENOMIC DNA]</scope>
    <source>
        <strain evidence="3 4">TWF694</strain>
    </source>
</reference>
<dbReference type="InterPro" id="IPR051726">
    <property type="entry name" value="Chitin_Synth_Reg"/>
</dbReference>
<evidence type="ECO:0000256" key="1">
    <source>
        <dbReference type="ARBA" id="ARBA00022737"/>
    </source>
</evidence>
<dbReference type="PANTHER" id="PTHR46430">
    <property type="entry name" value="PROTEIN SKT5-RELATED"/>
    <property type="match status" value="1"/>
</dbReference>
<keyword evidence="4" id="KW-1185">Reference proteome</keyword>
<dbReference type="Proteomes" id="UP001365542">
    <property type="component" value="Unassembled WGS sequence"/>
</dbReference>
<dbReference type="Pfam" id="PF08238">
    <property type="entry name" value="Sel1"/>
    <property type="match status" value="7"/>
</dbReference>
<accession>A0AAV9XHH6</accession>
<comment type="caution">
    <text evidence="3">The sequence shown here is derived from an EMBL/GenBank/DDBJ whole genome shotgun (WGS) entry which is preliminary data.</text>
</comment>
<dbReference type="SMART" id="SM00671">
    <property type="entry name" value="SEL1"/>
    <property type="match status" value="7"/>
</dbReference>
<dbReference type="PANTHER" id="PTHR46430:SF1">
    <property type="entry name" value="CHITIN SYNTHASE REGULATOR SKT5-RELATED"/>
    <property type="match status" value="1"/>
</dbReference>
<dbReference type="Gene3D" id="1.25.40.10">
    <property type="entry name" value="Tetratricopeptide repeat domain"/>
    <property type="match status" value="2"/>
</dbReference>
<evidence type="ECO:0000256" key="2">
    <source>
        <dbReference type="SAM" id="MobiDB-lite"/>
    </source>
</evidence>
<evidence type="ECO:0000313" key="4">
    <source>
        <dbReference type="Proteomes" id="UP001365542"/>
    </source>
</evidence>
<dbReference type="EMBL" id="JAVHJO010000004">
    <property type="protein sequence ID" value="KAK6541230.1"/>
    <property type="molecule type" value="Genomic_DNA"/>
</dbReference>
<evidence type="ECO:0008006" key="5">
    <source>
        <dbReference type="Google" id="ProtNLM"/>
    </source>
</evidence>
<dbReference type="InterPro" id="IPR011990">
    <property type="entry name" value="TPR-like_helical_dom_sf"/>
</dbReference>
<feature type="region of interest" description="Disordered" evidence="2">
    <location>
        <begin position="169"/>
        <end position="253"/>
    </location>
</feature>
<dbReference type="InterPro" id="IPR006597">
    <property type="entry name" value="Sel1-like"/>
</dbReference>
<feature type="region of interest" description="Disordered" evidence="2">
    <location>
        <begin position="310"/>
        <end position="342"/>
    </location>
</feature>
<feature type="compositionally biased region" description="Polar residues" evidence="2">
    <location>
        <begin position="78"/>
        <end position="91"/>
    </location>
</feature>